<dbReference type="STRING" id="1173020.Cha6605_4748"/>
<reference evidence="1 2" key="1">
    <citation type="submission" date="2012-05" db="EMBL/GenBank/DDBJ databases">
        <title>Finished chromosome of genome of Chamaesiphon sp. PCC 6605.</title>
        <authorList>
            <consortium name="US DOE Joint Genome Institute"/>
            <person name="Gugger M."/>
            <person name="Coursin T."/>
            <person name="Rippka R."/>
            <person name="Tandeau De Marsac N."/>
            <person name="Huntemann M."/>
            <person name="Wei C.-L."/>
            <person name="Han J."/>
            <person name="Detter J.C."/>
            <person name="Han C."/>
            <person name="Tapia R."/>
            <person name="Chen A."/>
            <person name="Kyrpides N."/>
            <person name="Mavromatis K."/>
            <person name="Markowitz V."/>
            <person name="Szeto E."/>
            <person name="Ivanova N."/>
            <person name="Pagani I."/>
            <person name="Pati A."/>
            <person name="Goodwin L."/>
            <person name="Nordberg H.P."/>
            <person name="Cantor M.N."/>
            <person name="Hua S.X."/>
            <person name="Woyke T."/>
            <person name="Kerfeld C.A."/>
        </authorList>
    </citation>
    <scope>NUCLEOTIDE SEQUENCE [LARGE SCALE GENOMIC DNA]</scope>
    <source>
        <strain evidence="2">ATCC 27169 / PCC 6605</strain>
    </source>
</reference>
<evidence type="ECO:0000313" key="1">
    <source>
        <dbReference type="EMBL" id="AFY95664.1"/>
    </source>
</evidence>
<dbReference type="RefSeq" id="WP_015161760.1">
    <property type="nucleotide sequence ID" value="NC_019697.1"/>
</dbReference>
<protein>
    <submittedName>
        <fullName evidence="1">Flavin-dependent dehydrogenase</fullName>
    </submittedName>
</protein>
<sequence>MPIAADMAAKFPTDTFANLERVDKLWQNLRQGQISPREMVVSSDEFLKTIDVEIAIAGGTLGIILAAALQQRGIQVVVIERGELKGRVQEWNISRAELAVLLEMELLSEAELALAIATEYNPGRIAFPNTPDIWVRDVLNIGVDPVYLLATLKAKFLEGGGRLLEFTACDRVTIHPNGVEINTPTARLTSKLFIDAMGHFSPLAAQARAGAKPEGICLVVGSCATGFTRNETGDLFATITPIQNQCQYFWEAFPARDGRTTYLFTYMDAHPDRFSIEFLFSEYLKLLPTYQQVELADLNFLRCLFGCFPSYRDSPLQTPWSRVLLIGDSSGSQSPVSFGGFGALIRHLSRLTDGIEMAVRADALTNKDLQLLQPYQPNIAVTWMFQRAMSVPIYSQINPEQINNLLAAVFRSMNDLGDDVLRPFLQDVVQFTALSKTLGQTSISSLPAVLPIVPHVGVATLLDWLINYINLGMYTGLYPLSKIIAPLLTKLSPSQQYYYQQLLQAYRYGSGKDLDI</sequence>
<keyword evidence="2" id="KW-1185">Reference proteome</keyword>
<dbReference type="AlphaFoldDB" id="K9UN85"/>
<dbReference type="SUPFAM" id="SSF51905">
    <property type="entry name" value="FAD/NAD(P)-binding domain"/>
    <property type="match status" value="1"/>
</dbReference>
<evidence type="ECO:0000313" key="2">
    <source>
        <dbReference type="Proteomes" id="UP000010366"/>
    </source>
</evidence>
<dbReference type="PANTHER" id="PTHR32098">
    <property type="entry name" value="LYCOPENE BETA/EPSILON CYCLASE PROTEIN"/>
    <property type="match status" value="1"/>
</dbReference>
<name>K9UN85_CHAP6</name>
<gene>
    <name evidence="1" type="ORF">Cha6605_4748</name>
</gene>
<organism evidence="1 2">
    <name type="scientific">Chamaesiphon minutus (strain ATCC 27169 / PCC 6605)</name>
    <dbReference type="NCBI Taxonomy" id="1173020"/>
    <lineage>
        <taxon>Bacteria</taxon>
        <taxon>Bacillati</taxon>
        <taxon>Cyanobacteriota</taxon>
        <taxon>Cyanophyceae</taxon>
        <taxon>Gomontiellales</taxon>
        <taxon>Chamaesiphonaceae</taxon>
        <taxon>Chamaesiphon</taxon>
    </lineage>
</organism>
<dbReference type="KEGG" id="cmp:Cha6605_4748"/>
<dbReference type="HOGENOM" id="CLU_027173_1_0_3"/>
<dbReference type="Proteomes" id="UP000010366">
    <property type="component" value="Chromosome"/>
</dbReference>
<proteinExistence type="predicted"/>
<dbReference type="InterPro" id="IPR036188">
    <property type="entry name" value="FAD/NAD-bd_sf"/>
</dbReference>
<dbReference type="EMBL" id="CP003600">
    <property type="protein sequence ID" value="AFY95664.1"/>
    <property type="molecule type" value="Genomic_DNA"/>
</dbReference>
<dbReference type="PANTHER" id="PTHR32098:SF5">
    <property type="entry name" value="LYCOPENE BETA_EPSILON CYCLASE PROTEIN"/>
    <property type="match status" value="1"/>
</dbReference>
<dbReference type="PATRIC" id="fig|1173020.3.peg.5425"/>
<dbReference type="eggNOG" id="COG0654">
    <property type="taxonomic scope" value="Bacteria"/>
</dbReference>
<dbReference type="OrthoDB" id="418423at2"/>
<dbReference type="Gene3D" id="3.50.50.60">
    <property type="entry name" value="FAD/NAD(P)-binding domain"/>
    <property type="match status" value="1"/>
</dbReference>
<accession>K9UN85</accession>